<sequence>MWIAIVFVVAFLLMAALMPKPNVENARAAKLGDFQFPRSKYGDPMPLVWGTVRQKSPITAWERRKRTRGETWRLPISAF</sequence>
<evidence type="ECO:0000313" key="2">
    <source>
        <dbReference type="Proteomes" id="UP001210892"/>
    </source>
</evidence>
<dbReference type="EMBL" id="OP712474">
    <property type="protein sequence ID" value="WBF76936.1"/>
    <property type="molecule type" value="Genomic_DNA"/>
</dbReference>
<name>A0AAE9W451_9CAUD</name>
<evidence type="ECO:0000313" key="1">
    <source>
        <dbReference type="EMBL" id="WBF76936.1"/>
    </source>
</evidence>
<keyword evidence="2" id="KW-1185">Reference proteome</keyword>
<reference evidence="1 2" key="1">
    <citation type="submission" date="2022-10" db="EMBL/GenBank/DDBJ databases">
        <authorList>
            <person name="Li J.H."/>
            <person name="Ding Y.F."/>
            <person name="Wei Y.L."/>
        </authorList>
    </citation>
    <scope>NUCLEOTIDE SEQUENCE [LARGE SCALE GENOMIC DNA]</scope>
</reference>
<organism evidence="1 2">
    <name type="scientific">Pseudomonas phage PSV3</name>
    <dbReference type="NCBI Taxonomy" id="3003632"/>
    <lineage>
        <taxon>Viruses</taxon>
        <taxon>Duplodnaviria</taxon>
        <taxon>Heunggongvirae</taxon>
        <taxon>Uroviricota</taxon>
        <taxon>Caudoviricetes</taxon>
        <taxon>Jondennisvirinae</taxon>
        <taxon>Septimatrevirus</taxon>
    </lineage>
</organism>
<protein>
    <submittedName>
        <fullName evidence="1">Uncharacterized protein</fullName>
    </submittedName>
</protein>
<dbReference type="Proteomes" id="UP001210892">
    <property type="component" value="Segment"/>
</dbReference>
<gene>
    <name evidence="1" type="ORF">PSV3_00234</name>
</gene>
<accession>A0AAE9W451</accession>
<proteinExistence type="predicted"/>